<dbReference type="PANTHER" id="PTHR40547:SF1">
    <property type="entry name" value="SLL0298 PROTEIN"/>
    <property type="match status" value="1"/>
</dbReference>
<dbReference type="RefSeq" id="WP_062961494.1">
    <property type="nucleotide sequence ID" value="NZ_JALLPZ010000001.1"/>
</dbReference>
<protein>
    <recommendedName>
        <fullName evidence="2">DUF2062 domain-containing protein</fullName>
    </recommendedName>
</protein>
<keyword evidence="1" id="KW-0472">Membrane</keyword>
<accession>A0A154KN72</accession>
<evidence type="ECO:0000313" key="5">
    <source>
        <dbReference type="Proteomes" id="UP000219068"/>
    </source>
</evidence>
<name>A0A154KN72_9PROT</name>
<dbReference type="EMBL" id="JPWJ01000007">
    <property type="protein sequence ID" value="RCK49635.1"/>
    <property type="molecule type" value="Genomic_DNA"/>
</dbReference>
<sequence>MFRRRIKPTSFERIRNVLWPRGGWRRSSRYFAHRVARLPGTPYSIASGFAIGAAVSFTPFIGFHFVLSALFSVLTRSNLVASLLGTIVGNPWTFPFIWLWLYTCGNWILGTNLATDTVHFNMAVLWDFVVMGLNYIGGGLIFGHWDTADQAALARLWESIVDIIWPMMVGCVPTSLVVWMLFYFPVRRAVVIYRHNRILRRMKTSERHGLGPMLESAKKKIGTAAAHATKKQDEKQ</sequence>
<dbReference type="PANTHER" id="PTHR40547">
    <property type="entry name" value="SLL0298 PROTEIN"/>
    <property type="match status" value="1"/>
</dbReference>
<feature type="transmembrane region" description="Helical" evidence="1">
    <location>
        <begin position="79"/>
        <end position="102"/>
    </location>
</feature>
<proteinExistence type="predicted"/>
<evidence type="ECO:0000259" key="2">
    <source>
        <dbReference type="Pfam" id="PF09835"/>
    </source>
</evidence>
<dbReference type="Pfam" id="PF09835">
    <property type="entry name" value="DUF2062"/>
    <property type="match status" value="1"/>
</dbReference>
<evidence type="ECO:0000256" key="1">
    <source>
        <dbReference type="SAM" id="Phobius"/>
    </source>
</evidence>
<evidence type="ECO:0000313" key="4">
    <source>
        <dbReference type="EMBL" id="SOB90514.1"/>
    </source>
</evidence>
<keyword evidence="1" id="KW-0812">Transmembrane</keyword>
<reference evidence="4 5" key="2">
    <citation type="submission" date="2017-08" db="EMBL/GenBank/DDBJ databases">
        <authorList>
            <person name="de Groot N.N."/>
        </authorList>
    </citation>
    <scope>NUCLEOTIDE SEQUENCE [LARGE SCALE GENOMIC DNA]</scope>
    <source>
        <strain evidence="4 5">USBA 78</strain>
    </source>
</reference>
<dbReference type="InterPro" id="IPR018639">
    <property type="entry name" value="DUF2062"/>
</dbReference>
<keyword evidence="1" id="KW-1133">Transmembrane helix</keyword>
<gene>
    <name evidence="4" type="ORF">SAMN05428964_101247</name>
    <name evidence="3" type="ORF">TH44_13595</name>
</gene>
<organism evidence="3 6">
    <name type="scientific">Thalassospira xiamenensis</name>
    <dbReference type="NCBI Taxonomy" id="220697"/>
    <lineage>
        <taxon>Bacteria</taxon>
        <taxon>Pseudomonadati</taxon>
        <taxon>Pseudomonadota</taxon>
        <taxon>Alphaproteobacteria</taxon>
        <taxon>Rhodospirillales</taxon>
        <taxon>Thalassospiraceae</taxon>
        <taxon>Thalassospira</taxon>
    </lineage>
</organism>
<feature type="transmembrane region" description="Helical" evidence="1">
    <location>
        <begin position="43"/>
        <end position="67"/>
    </location>
</feature>
<dbReference type="AlphaFoldDB" id="A0A154KN72"/>
<reference evidence="3 6" key="1">
    <citation type="submission" date="2014-07" db="EMBL/GenBank/DDBJ databases">
        <title>Draft genome sequence of Thalassospira xiamenensis IB13.</title>
        <authorList>
            <person name="Lai Q."/>
            <person name="Shao Z."/>
        </authorList>
    </citation>
    <scope>NUCLEOTIDE SEQUENCE [LARGE SCALE GENOMIC DNA]</scope>
    <source>
        <strain evidence="3 6">IB13</strain>
    </source>
</reference>
<dbReference type="Proteomes" id="UP000219068">
    <property type="component" value="Unassembled WGS sequence"/>
</dbReference>
<feature type="domain" description="DUF2062" evidence="2">
    <location>
        <begin position="26"/>
        <end position="197"/>
    </location>
</feature>
<evidence type="ECO:0000313" key="6">
    <source>
        <dbReference type="Proteomes" id="UP000252266"/>
    </source>
</evidence>
<feature type="transmembrane region" description="Helical" evidence="1">
    <location>
        <begin position="163"/>
        <end position="184"/>
    </location>
</feature>
<feature type="transmembrane region" description="Helical" evidence="1">
    <location>
        <begin position="123"/>
        <end position="143"/>
    </location>
</feature>
<dbReference type="Proteomes" id="UP000252266">
    <property type="component" value="Unassembled WGS sequence"/>
</dbReference>
<dbReference type="EMBL" id="OBMM01000001">
    <property type="protein sequence ID" value="SOB90514.1"/>
    <property type="molecule type" value="Genomic_DNA"/>
</dbReference>
<evidence type="ECO:0000313" key="3">
    <source>
        <dbReference type="EMBL" id="RCK49635.1"/>
    </source>
</evidence>